<accession>A0ABQ6KD12</accession>
<comment type="caution">
    <text evidence="3">The sequence shown here is derived from an EMBL/GenBank/DDBJ whole genome shotgun (WGS) entry which is preliminary data.</text>
</comment>
<feature type="compositionally biased region" description="Basic and acidic residues" evidence="1">
    <location>
        <begin position="184"/>
        <end position="198"/>
    </location>
</feature>
<keyword evidence="2" id="KW-0812">Transmembrane</keyword>
<evidence type="ECO:0000256" key="1">
    <source>
        <dbReference type="SAM" id="MobiDB-lite"/>
    </source>
</evidence>
<dbReference type="Proteomes" id="UP001157034">
    <property type="component" value="Unassembled WGS sequence"/>
</dbReference>
<dbReference type="RefSeq" id="WP_284255493.1">
    <property type="nucleotide sequence ID" value="NZ_BSVB01000001.1"/>
</dbReference>
<evidence type="ECO:0000313" key="3">
    <source>
        <dbReference type="EMBL" id="GMA97029.1"/>
    </source>
</evidence>
<evidence type="ECO:0000256" key="2">
    <source>
        <dbReference type="SAM" id="Phobius"/>
    </source>
</evidence>
<keyword evidence="2" id="KW-0472">Membrane</keyword>
<feature type="transmembrane region" description="Helical" evidence="2">
    <location>
        <begin position="48"/>
        <end position="67"/>
    </location>
</feature>
<keyword evidence="4" id="KW-1185">Reference proteome</keyword>
<dbReference type="Pfam" id="PF09534">
    <property type="entry name" value="Trp_oprn_chp"/>
    <property type="match status" value="1"/>
</dbReference>
<name>A0ABQ6KD12_9MICO</name>
<reference evidence="4" key="1">
    <citation type="journal article" date="2019" name="Int. J. Syst. Evol. Microbiol.">
        <title>The Global Catalogue of Microorganisms (GCM) 10K type strain sequencing project: providing services to taxonomists for standard genome sequencing and annotation.</title>
        <authorList>
            <consortium name="The Broad Institute Genomics Platform"/>
            <consortium name="The Broad Institute Genome Sequencing Center for Infectious Disease"/>
            <person name="Wu L."/>
            <person name="Ma J."/>
        </authorList>
    </citation>
    <scope>NUCLEOTIDE SEQUENCE [LARGE SCALE GENOMIC DNA]</scope>
    <source>
        <strain evidence="4">NBRC 108894</strain>
    </source>
</reference>
<feature type="region of interest" description="Disordered" evidence="1">
    <location>
        <begin position="156"/>
        <end position="198"/>
    </location>
</feature>
<gene>
    <name evidence="3" type="ORF">GCM10025881_38530</name>
</gene>
<evidence type="ECO:0000313" key="4">
    <source>
        <dbReference type="Proteomes" id="UP001157034"/>
    </source>
</evidence>
<feature type="compositionally biased region" description="Basic residues" evidence="1">
    <location>
        <begin position="165"/>
        <end position="175"/>
    </location>
</feature>
<dbReference type="InterPro" id="IPR019051">
    <property type="entry name" value="Trp_biosyn_TM_oprn/chp"/>
</dbReference>
<dbReference type="EMBL" id="BSVB01000001">
    <property type="protein sequence ID" value="GMA97029.1"/>
    <property type="molecule type" value="Genomic_DNA"/>
</dbReference>
<sequence length="198" mass="19849">MSPARLRGVSLAVVALLAGLEFLAWSQTWFRIALAPHALDIGGDVAGAALPALALASLALVLALALAGPAFRIILALLEALLGVGVITVTSFALANPLVASAPSITKATGLSGSTAAYAGDVAATGWPVVAIVGGASWCSAACSWRSRSVPGRGAVAASAAPGRPRGRCRFRGARPRSGPGVGRPERGRRSDPAEPID</sequence>
<feature type="transmembrane region" description="Helical" evidence="2">
    <location>
        <begin position="74"/>
        <end position="95"/>
    </location>
</feature>
<organism evidence="3 4">
    <name type="scientific">Pseudolysinimonas kribbensis</name>
    <dbReference type="NCBI Taxonomy" id="433641"/>
    <lineage>
        <taxon>Bacteria</taxon>
        <taxon>Bacillati</taxon>
        <taxon>Actinomycetota</taxon>
        <taxon>Actinomycetes</taxon>
        <taxon>Micrococcales</taxon>
        <taxon>Microbacteriaceae</taxon>
        <taxon>Pseudolysinimonas</taxon>
    </lineage>
</organism>
<protein>
    <submittedName>
        <fullName evidence="3">Uncharacterized protein</fullName>
    </submittedName>
</protein>
<keyword evidence="2" id="KW-1133">Transmembrane helix</keyword>
<proteinExistence type="predicted"/>